<feature type="transmembrane region" description="Helical" evidence="1">
    <location>
        <begin position="44"/>
        <end position="62"/>
    </location>
</feature>
<keyword evidence="1" id="KW-1133">Transmembrane helix</keyword>
<dbReference type="PANTHER" id="PTHR39470">
    <property type="entry name" value="CHROMOSOME 10, WHOLE GENOME SHOTGUN SEQUENCE"/>
    <property type="match status" value="1"/>
</dbReference>
<feature type="transmembrane region" description="Helical" evidence="1">
    <location>
        <begin position="219"/>
        <end position="244"/>
    </location>
</feature>
<sequence length="365" mass="40003">MGDSLLIFFGPVLLPRLINAYRSLRVSIASRPPPRPLPAAPGRALNILFGGIVFFLLLSLPFNPHAPEPNIFALTRSRLNTPTDVIFNRLARFRPDNLLSHTDNLLQSKLTSLGARRVYLTFGPDALVSCQFCSYDDLTTYLMYYLPFHVLLPHLGHLMLLGIATSAPIAGREAARWRMKFTLAGLALAAIDVYIIATYDAINGAPLSVRAGQKPPTSLYNQVTLLRPLAIVVCDVICAAIIWLSATNRFFFKPPAVGEQIDGAIDMVVKSLKDTTTKLHASSVTRNAVVRDKELKNRDDLYWRTMAASESPTGETGEGQILNNIWEEEEVARAMSRAMAGQGGIDLAQLGVNANDFVQGVTEGL</sequence>
<dbReference type="PANTHER" id="PTHR39470:SF1">
    <property type="entry name" value="CHORISMATE SYNTHASE PROTEIN"/>
    <property type="match status" value="1"/>
</dbReference>
<name>A0A9W4HKB1_PENOL</name>
<gene>
    <name evidence="2" type="ORF">POLS_LOCUS3039</name>
</gene>
<protein>
    <submittedName>
        <fullName evidence="2">Uncharacterized protein</fullName>
    </submittedName>
</protein>
<keyword evidence="1" id="KW-0812">Transmembrane</keyword>
<feature type="transmembrane region" description="Helical" evidence="1">
    <location>
        <begin position="6"/>
        <end position="24"/>
    </location>
</feature>
<dbReference type="AlphaFoldDB" id="A0A9W4HKB1"/>
<evidence type="ECO:0000313" key="2">
    <source>
        <dbReference type="EMBL" id="CAG8043107.1"/>
    </source>
</evidence>
<proteinExistence type="predicted"/>
<organism evidence="2 3">
    <name type="scientific">Penicillium olsonii</name>
    <dbReference type="NCBI Taxonomy" id="99116"/>
    <lineage>
        <taxon>Eukaryota</taxon>
        <taxon>Fungi</taxon>
        <taxon>Dikarya</taxon>
        <taxon>Ascomycota</taxon>
        <taxon>Pezizomycotina</taxon>
        <taxon>Eurotiomycetes</taxon>
        <taxon>Eurotiomycetidae</taxon>
        <taxon>Eurotiales</taxon>
        <taxon>Aspergillaceae</taxon>
        <taxon>Penicillium</taxon>
    </lineage>
</organism>
<dbReference type="EMBL" id="CAJVOS010000016">
    <property type="protein sequence ID" value="CAG8043107.1"/>
    <property type="molecule type" value="Genomic_DNA"/>
</dbReference>
<keyword evidence="3" id="KW-1185">Reference proteome</keyword>
<feature type="transmembrane region" description="Helical" evidence="1">
    <location>
        <begin position="181"/>
        <end position="199"/>
    </location>
</feature>
<accession>A0A9W4HKB1</accession>
<dbReference type="Proteomes" id="UP001153618">
    <property type="component" value="Unassembled WGS sequence"/>
</dbReference>
<comment type="caution">
    <text evidence="2">The sequence shown here is derived from an EMBL/GenBank/DDBJ whole genome shotgun (WGS) entry which is preliminary data.</text>
</comment>
<dbReference type="OrthoDB" id="4218123at2759"/>
<keyword evidence="1" id="KW-0472">Membrane</keyword>
<reference evidence="2" key="1">
    <citation type="submission" date="2021-07" db="EMBL/GenBank/DDBJ databases">
        <authorList>
            <person name="Branca A.L. A."/>
        </authorList>
    </citation>
    <scope>NUCLEOTIDE SEQUENCE</scope>
</reference>
<feature type="transmembrane region" description="Helical" evidence="1">
    <location>
        <begin position="144"/>
        <end position="169"/>
    </location>
</feature>
<evidence type="ECO:0000256" key="1">
    <source>
        <dbReference type="SAM" id="Phobius"/>
    </source>
</evidence>
<evidence type="ECO:0000313" key="3">
    <source>
        <dbReference type="Proteomes" id="UP001153618"/>
    </source>
</evidence>